<dbReference type="AlphaFoldDB" id="B4CUT0"/>
<accession>B4CUT0</accession>
<keyword evidence="4" id="KW-1185">Reference proteome</keyword>
<feature type="transmembrane region" description="Helical" evidence="1">
    <location>
        <begin position="84"/>
        <end position="106"/>
    </location>
</feature>
<evidence type="ECO:0000259" key="2">
    <source>
        <dbReference type="Pfam" id="PF00884"/>
    </source>
</evidence>
<dbReference type="Proteomes" id="UP000005824">
    <property type="component" value="Unassembled WGS sequence"/>
</dbReference>
<dbReference type="InParanoid" id="B4CUT0"/>
<keyword evidence="1" id="KW-1133">Transmembrane helix</keyword>
<comment type="caution">
    <text evidence="3">The sequence shown here is derived from an EMBL/GenBank/DDBJ whole genome shotgun (WGS) entry which is preliminary data.</text>
</comment>
<sequence>MVTAADLVYALVFGLVGQALLSAVGRKPGLQRALWRTWVGFGALNVFFGILSVRLYDILHMPLTFTLLSLGANLGNMRSSVGEYLTLGFVLTLILLPLGYVAMVMFSERFLRFQRRWPVRTGQAFGLAGIAAYGVVAHDLVESDWGRLTDMSRLWSNPHYVLISSTVRAMLGHSSPSFGAKIPPHDLADFAPADHEMAATPGIRRGPRNVIVVVGESVGAKYLSLYGSQLNTWPHMEAEAAHCLKFRNFYAHIANTSDALFAMTLSHYPPLTWTEATDDIPRAPGTTVAQVLHECHYRTAFISAGDNTFADQDKFIGDRGYDTVWDCHDANAPMAFSWGVQDKAMVDMMLRYIDQDHDRAKPFYIFAWNQGTHHPYYLPPNIPKTDFLHGDRSYGDIPVDLNKYLNSLAEFDRQLGRLFGALRERGLDRDTAVIVTGDHGQAFGAPHKGYYHSGNVYEEDVHVPMVLWSPALFSQAAESDVVGSQIDLSPMVLDLLGIPAPAGWQGHSPLGNPQGRHAYFFGMRNDYIYGVREGAFKYIFNASQGRGELFDVIHDPDEHTNLSASRPELAQALRQRLAAWVEYDQRHPIKEGREAAD</sequence>
<dbReference type="SUPFAM" id="SSF53649">
    <property type="entry name" value="Alkaline phosphatase-like"/>
    <property type="match status" value="1"/>
</dbReference>
<reference evidence="3 4" key="1">
    <citation type="journal article" date="2011" name="J. Bacteriol.">
        <title>Genome sequence of Chthoniobacter flavus Ellin428, an aerobic heterotrophic soil bacterium.</title>
        <authorList>
            <person name="Kant R."/>
            <person name="van Passel M.W."/>
            <person name="Palva A."/>
            <person name="Lucas S."/>
            <person name="Lapidus A."/>
            <person name="Glavina Del Rio T."/>
            <person name="Dalin E."/>
            <person name="Tice H."/>
            <person name="Bruce D."/>
            <person name="Goodwin L."/>
            <person name="Pitluck S."/>
            <person name="Larimer F.W."/>
            <person name="Land M.L."/>
            <person name="Hauser L."/>
            <person name="Sangwan P."/>
            <person name="de Vos W.M."/>
            <person name="Janssen P.H."/>
            <person name="Smidt H."/>
        </authorList>
    </citation>
    <scope>NUCLEOTIDE SEQUENCE [LARGE SCALE GENOMIC DNA]</scope>
    <source>
        <strain evidence="3 4">Ellin428</strain>
    </source>
</reference>
<feature type="domain" description="Sulfatase N-terminal" evidence="2">
    <location>
        <begin position="208"/>
        <end position="498"/>
    </location>
</feature>
<gene>
    <name evidence="3" type="ORF">CfE428DRAFT_0443</name>
</gene>
<evidence type="ECO:0000313" key="3">
    <source>
        <dbReference type="EMBL" id="EDY22318.1"/>
    </source>
</evidence>
<dbReference type="InterPro" id="IPR017850">
    <property type="entry name" value="Alkaline_phosphatase_core_sf"/>
</dbReference>
<evidence type="ECO:0000313" key="4">
    <source>
        <dbReference type="Proteomes" id="UP000005824"/>
    </source>
</evidence>
<dbReference type="EMBL" id="ABVL01000001">
    <property type="protein sequence ID" value="EDY22318.1"/>
    <property type="molecule type" value="Genomic_DNA"/>
</dbReference>
<proteinExistence type="predicted"/>
<dbReference type="InterPro" id="IPR052701">
    <property type="entry name" value="GAG_Ulvan_Degrading_Sulfatases"/>
</dbReference>
<name>B4CUT0_9BACT</name>
<dbReference type="InterPro" id="IPR000917">
    <property type="entry name" value="Sulfatase_N"/>
</dbReference>
<organism evidence="3 4">
    <name type="scientific">Chthoniobacter flavus Ellin428</name>
    <dbReference type="NCBI Taxonomy" id="497964"/>
    <lineage>
        <taxon>Bacteria</taxon>
        <taxon>Pseudomonadati</taxon>
        <taxon>Verrucomicrobiota</taxon>
        <taxon>Spartobacteria</taxon>
        <taxon>Chthoniobacterales</taxon>
        <taxon>Chthoniobacteraceae</taxon>
        <taxon>Chthoniobacter</taxon>
    </lineage>
</organism>
<keyword evidence="1" id="KW-0472">Membrane</keyword>
<dbReference type="eggNOG" id="COG3119">
    <property type="taxonomic scope" value="Bacteria"/>
</dbReference>
<dbReference type="PANTHER" id="PTHR43751:SF3">
    <property type="entry name" value="SULFATASE N-TERMINAL DOMAIN-CONTAINING PROTEIN"/>
    <property type="match status" value="1"/>
</dbReference>
<dbReference type="CDD" id="cd16015">
    <property type="entry name" value="LTA_synthase"/>
    <property type="match status" value="1"/>
</dbReference>
<dbReference type="Pfam" id="PF00884">
    <property type="entry name" value="Sulfatase"/>
    <property type="match status" value="1"/>
</dbReference>
<dbReference type="Gene3D" id="3.30.1120.10">
    <property type="match status" value="1"/>
</dbReference>
<dbReference type="PANTHER" id="PTHR43751">
    <property type="entry name" value="SULFATASE"/>
    <property type="match status" value="1"/>
</dbReference>
<dbReference type="Gene3D" id="3.40.720.10">
    <property type="entry name" value="Alkaline Phosphatase, subunit A"/>
    <property type="match status" value="1"/>
</dbReference>
<dbReference type="RefSeq" id="WP_006977770.1">
    <property type="nucleotide sequence ID" value="NZ_ABVL01000001.1"/>
</dbReference>
<protein>
    <submittedName>
        <fullName evidence="3">Sulfatase</fullName>
    </submittedName>
</protein>
<keyword evidence="1" id="KW-0812">Transmembrane</keyword>
<feature type="transmembrane region" description="Helical" evidence="1">
    <location>
        <begin position="6"/>
        <end position="25"/>
    </location>
</feature>
<evidence type="ECO:0000256" key="1">
    <source>
        <dbReference type="SAM" id="Phobius"/>
    </source>
</evidence>
<dbReference type="STRING" id="497964.CfE428DRAFT_0443"/>
<feature type="transmembrane region" description="Helical" evidence="1">
    <location>
        <begin position="37"/>
        <end position="56"/>
    </location>
</feature>